<geneLocation type="plasmid" evidence="1 2">
    <name>p2</name>
</geneLocation>
<name>A0A895XV38_9ACTN</name>
<evidence type="ECO:0000313" key="2">
    <source>
        <dbReference type="Proteomes" id="UP000662939"/>
    </source>
</evidence>
<keyword evidence="1" id="KW-0614">Plasmid</keyword>
<evidence type="ECO:0000313" key="1">
    <source>
        <dbReference type="EMBL" id="QSB07129.1"/>
    </source>
</evidence>
<keyword evidence="2" id="KW-1185">Reference proteome</keyword>
<dbReference type="RefSeq" id="WP_213173124.1">
    <property type="nucleotide sequence ID" value="NZ_CP070497.1"/>
</dbReference>
<organism evidence="1 2">
    <name type="scientific">Natronoglycomyces albus</name>
    <dbReference type="NCBI Taxonomy" id="2811108"/>
    <lineage>
        <taxon>Bacteria</taxon>
        <taxon>Bacillati</taxon>
        <taxon>Actinomycetota</taxon>
        <taxon>Actinomycetes</taxon>
        <taxon>Glycomycetales</taxon>
        <taxon>Glycomycetaceae</taxon>
        <taxon>Natronoglycomyces</taxon>
    </lineage>
</organism>
<dbReference type="Proteomes" id="UP000662939">
    <property type="component" value="Plasmid p2"/>
</dbReference>
<accession>A0A895XV38</accession>
<dbReference type="AlphaFoldDB" id="A0A895XV38"/>
<dbReference type="EMBL" id="CP070497">
    <property type="protein sequence ID" value="QSB07129.1"/>
    <property type="molecule type" value="Genomic_DNA"/>
</dbReference>
<protein>
    <submittedName>
        <fullName evidence="1">Uncharacterized protein</fullName>
    </submittedName>
</protein>
<dbReference type="KEGG" id="nav:JQS30_16845"/>
<gene>
    <name evidence="1" type="ORF">JQS30_16845</name>
</gene>
<proteinExistence type="predicted"/>
<reference evidence="1" key="1">
    <citation type="submission" date="2021-02" db="EMBL/GenBank/DDBJ databases">
        <title>Natronoglycomyces albus gen. nov., sp. nov, a haloalkaliphilic actinobacterium from a soda solonchak soil.</title>
        <authorList>
            <person name="Sorokin D.Y."/>
            <person name="Khijniak T.V."/>
            <person name="Zakharycheva A.P."/>
            <person name="Boueva O.V."/>
            <person name="Ariskina E.V."/>
            <person name="Hahnke R.L."/>
            <person name="Bunk B."/>
            <person name="Sproer C."/>
            <person name="Schumann P."/>
            <person name="Evtushenko L.I."/>
            <person name="Kublanov I.V."/>
        </authorList>
    </citation>
    <scope>NUCLEOTIDE SEQUENCE</scope>
    <source>
        <strain evidence="1">DSM 106290</strain>
        <plasmid evidence="1">p2</plasmid>
    </source>
</reference>
<sequence>MLQRQPDPIKDMSLDQIIHAALGQAAYNAESGYHNEAATWASIAQAASTFHLSQNLSNALAQRH</sequence>